<keyword evidence="7" id="KW-1185">Reference proteome</keyword>
<dbReference type="Gene3D" id="1.10.630.10">
    <property type="entry name" value="Cytochrome P450"/>
    <property type="match status" value="1"/>
</dbReference>
<dbReference type="OrthoDB" id="6364282at2759"/>
<dbReference type="GO" id="GO:0005506">
    <property type="term" value="F:iron ion binding"/>
    <property type="evidence" value="ECO:0007669"/>
    <property type="project" value="InterPro"/>
</dbReference>
<evidence type="ECO:0000313" key="6">
    <source>
        <dbReference type="EMBL" id="KFM75554.1"/>
    </source>
</evidence>
<dbReference type="EMBL" id="KK119384">
    <property type="protein sequence ID" value="KFM75554.1"/>
    <property type="molecule type" value="Genomic_DNA"/>
</dbReference>
<feature type="non-terminal residue" evidence="6">
    <location>
        <position position="312"/>
    </location>
</feature>
<keyword evidence="4" id="KW-0560">Oxidoreductase</keyword>
<dbReference type="GO" id="GO:0005737">
    <property type="term" value="C:cytoplasm"/>
    <property type="evidence" value="ECO:0007669"/>
    <property type="project" value="TreeGrafter"/>
</dbReference>
<dbReference type="PRINTS" id="PR00463">
    <property type="entry name" value="EP450I"/>
</dbReference>
<dbReference type="PANTHER" id="PTHR24300">
    <property type="entry name" value="CYTOCHROME P450 508A4-RELATED"/>
    <property type="match status" value="1"/>
</dbReference>
<dbReference type="STRING" id="407821.A0A087UDW5"/>
<organism evidence="6 7">
    <name type="scientific">Stegodyphus mimosarum</name>
    <name type="common">African social velvet spider</name>
    <dbReference type="NCBI Taxonomy" id="407821"/>
    <lineage>
        <taxon>Eukaryota</taxon>
        <taxon>Metazoa</taxon>
        <taxon>Ecdysozoa</taxon>
        <taxon>Arthropoda</taxon>
        <taxon>Chelicerata</taxon>
        <taxon>Arachnida</taxon>
        <taxon>Araneae</taxon>
        <taxon>Araneomorphae</taxon>
        <taxon>Entelegynae</taxon>
        <taxon>Eresoidea</taxon>
        <taxon>Eresidae</taxon>
        <taxon>Stegodyphus</taxon>
    </lineage>
</organism>
<keyword evidence="5" id="KW-1133">Transmembrane helix</keyword>
<reference evidence="6 7" key="1">
    <citation type="submission" date="2013-11" db="EMBL/GenBank/DDBJ databases">
        <title>Genome sequencing of Stegodyphus mimosarum.</title>
        <authorList>
            <person name="Bechsgaard J."/>
        </authorList>
    </citation>
    <scope>NUCLEOTIDE SEQUENCE [LARGE SCALE GENOMIC DNA]</scope>
</reference>
<dbReference type="OMA" id="RSTHNDQ"/>
<dbReference type="GO" id="GO:0020037">
    <property type="term" value="F:heme binding"/>
    <property type="evidence" value="ECO:0007669"/>
    <property type="project" value="InterPro"/>
</dbReference>
<dbReference type="GO" id="GO:0016712">
    <property type="term" value="F:oxidoreductase activity, acting on paired donors, with incorporation or reduction of molecular oxygen, reduced flavin or flavoprotein as one donor, and incorporation of one atom of oxygen"/>
    <property type="evidence" value="ECO:0007669"/>
    <property type="project" value="TreeGrafter"/>
</dbReference>
<dbReference type="GO" id="GO:0006805">
    <property type="term" value="P:xenobiotic metabolic process"/>
    <property type="evidence" value="ECO:0007669"/>
    <property type="project" value="TreeGrafter"/>
</dbReference>
<dbReference type="AlphaFoldDB" id="A0A087UDW5"/>
<proteinExistence type="inferred from homology"/>
<protein>
    <submittedName>
        <fullName evidence="6">Cytochrome P450 18a1</fullName>
    </submittedName>
</protein>
<evidence type="ECO:0000256" key="4">
    <source>
        <dbReference type="ARBA" id="ARBA00023033"/>
    </source>
</evidence>
<evidence type="ECO:0000256" key="3">
    <source>
        <dbReference type="ARBA" id="ARBA00023004"/>
    </source>
</evidence>
<keyword evidence="4" id="KW-0503">Monooxygenase</keyword>
<dbReference type="Pfam" id="PF00067">
    <property type="entry name" value="p450"/>
    <property type="match status" value="1"/>
</dbReference>
<dbReference type="InterPro" id="IPR050182">
    <property type="entry name" value="Cytochrome_P450_fam2"/>
</dbReference>
<evidence type="ECO:0000256" key="1">
    <source>
        <dbReference type="ARBA" id="ARBA00010617"/>
    </source>
</evidence>
<feature type="transmembrane region" description="Helical" evidence="5">
    <location>
        <begin position="7"/>
        <end position="26"/>
    </location>
</feature>
<evidence type="ECO:0000256" key="5">
    <source>
        <dbReference type="SAM" id="Phobius"/>
    </source>
</evidence>
<accession>A0A087UDW5</accession>
<dbReference type="PANTHER" id="PTHR24300:SF375">
    <property type="entry name" value="CYTOCHROME P450 FAMILY"/>
    <property type="match status" value="1"/>
</dbReference>
<dbReference type="InterPro" id="IPR001128">
    <property type="entry name" value="Cyt_P450"/>
</dbReference>
<keyword evidence="3" id="KW-0408">Iron</keyword>
<evidence type="ECO:0000256" key="2">
    <source>
        <dbReference type="ARBA" id="ARBA00022723"/>
    </source>
</evidence>
<dbReference type="SUPFAM" id="SSF48264">
    <property type="entry name" value="Cytochrome P450"/>
    <property type="match status" value="1"/>
</dbReference>
<gene>
    <name evidence="6" type="ORF">X975_18533</name>
</gene>
<keyword evidence="2" id="KW-0479">Metal-binding</keyword>
<name>A0A087UDW5_STEMI</name>
<evidence type="ECO:0000313" key="7">
    <source>
        <dbReference type="Proteomes" id="UP000054359"/>
    </source>
</evidence>
<sequence>MEYLKDLDVTPILIGILFSVVTLYWWCSRRSYKLPPGPIGLPLVGYLPFLDKESFKSFKKLAEKYGNIFSLYLGRNLTVVLSDYKLIKDAFNQQALLNRPPHIFDFHPDGFGFVGSNGEEWLEQRRYTMKIMRDIGLGKSQWENLLAAEVEEVRDWLKTHDGKPVNIYRSLSASVSNNMTTLVFGKRLPAGDPTRILVDDNVEAVTRVFLQSGFVSFFPNLLALFAKIRFTQLGKDRKLMVQFSNFLKKQVETRKKALIAEDSEDVFIDGYLKEIKKNKQRNIENSFNEENLIGSCQAMVSAGSETTRTAIL</sequence>
<dbReference type="InterPro" id="IPR036396">
    <property type="entry name" value="Cyt_P450_sf"/>
</dbReference>
<keyword evidence="5" id="KW-0812">Transmembrane</keyword>
<comment type="similarity">
    <text evidence="1">Belongs to the cytochrome P450 family.</text>
</comment>
<dbReference type="InterPro" id="IPR002401">
    <property type="entry name" value="Cyt_P450_E_grp-I"/>
</dbReference>
<dbReference type="Proteomes" id="UP000054359">
    <property type="component" value="Unassembled WGS sequence"/>
</dbReference>
<dbReference type="GO" id="GO:0006082">
    <property type="term" value="P:organic acid metabolic process"/>
    <property type="evidence" value="ECO:0007669"/>
    <property type="project" value="TreeGrafter"/>
</dbReference>
<keyword evidence="5" id="KW-0472">Membrane</keyword>